<reference evidence="1" key="1">
    <citation type="submission" date="2014-09" db="EMBL/GenBank/DDBJ databases">
        <title>Genome sequence of the luminous mushroom Mycena chlorophos for searching fungal bioluminescence genes.</title>
        <authorList>
            <person name="Tanaka Y."/>
            <person name="Kasuga D."/>
            <person name="Oba Y."/>
            <person name="Hase S."/>
            <person name="Sato K."/>
            <person name="Oba Y."/>
            <person name="Sakakibara Y."/>
        </authorList>
    </citation>
    <scope>NUCLEOTIDE SEQUENCE</scope>
</reference>
<dbReference type="EMBL" id="DF844524">
    <property type="protein sequence ID" value="GAT48388.1"/>
    <property type="molecule type" value="Genomic_DNA"/>
</dbReference>
<dbReference type="Proteomes" id="UP000815677">
    <property type="component" value="Unassembled WGS sequence"/>
</dbReference>
<evidence type="ECO:0000313" key="2">
    <source>
        <dbReference type="Proteomes" id="UP000815677"/>
    </source>
</evidence>
<name>A0ABQ0LBC0_MYCCL</name>
<organism evidence="1 2">
    <name type="scientific">Mycena chlorophos</name>
    <name type="common">Agaric fungus</name>
    <name type="synonym">Agaricus chlorophos</name>
    <dbReference type="NCBI Taxonomy" id="658473"/>
    <lineage>
        <taxon>Eukaryota</taxon>
        <taxon>Fungi</taxon>
        <taxon>Dikarya</taxon>
        <taxon>Basidiomycota</taxon>
        <taxon>Agaricomycotina</taxon>
        <taxon>Agaricomycetes</taxon>
        <taxon>Agaricomycetidae</taxon>
        <taxon>Agaricales</taxon>
        <taxon>Marasmiineae</taxon>
        <taxon>Mycenaceae</taxon>
        <taxon>Mycena</taxon>
    </lineage>
</organism>
<sequence>MNRESEVFATRTTVFGSDDESTEVCVVSCPSAILLPSSHFHLTCLSRACIYSSHPASDPASVAALDCSAASSNVRSAETFERYLRVFGLTASQFRIQTCEEEFSRNFTTGADALSGTKFSAFARVFEVRDRAGLDIEANLGADRRDKPNASMRTDSESRYRVLIRLGCAMLAQIHQRLG</sequence>
<proteinExistence type="predicted"/>
<accession>A0ABQ0LBC0</accession>
<protein>
    <submittedName>
        <fullName evidence="1">Uncharacterized protein</fullName>
    </submittedName>
</protein>
<gene>
    <name evidence="1" type="ORF">MCHLO_05801</name>
</gene>
<evidence type="ECO:0000313" key="1">
    <source>
        <dbReference type="EMBL" id="GAT48388.1"/>
    </source>
</evidence>
<keyword evidence="2" id="KW-1185">Reference proteome</keyword>